<sequence>MNIIGPSVSFDTGKSVKFHILPDCVELVRRLGDGFEKRNEEEPRVDQKKTVLVVNYRRFSLKRAFSRQGPVTSTVNKLPKKETKNLKYIPKNM</sequence>
<protein>
    <submittedName>
        <fullName evidence="1">Uncharacterized protein</fullName>
    </submittedName>
</protein>
<name>A0ABD2P2C1_9CUCU</name>
<organism evidence="1 2">
    <name type="scientific">Cryptolaemus montrouzieri</name>
    <dbReference type="NCBI Taxonomy" id="559131"/>
    <lineage>
        <taxon>Eukaryota</taxon>
        <taxon>Metazoa</taxon>
        <taxon>Ecdysozoa</taxon>
        <taxon>Arthropoda</taxon>
        <taxon>Hexapoda</taxon>
        <taxon>Insecta</taxon>
        <taxon>Pterygota</taxon>
        <taxon>Neoptera</taxon>
        <taxon>Endopterygota</taxon>
        <taxon>Coleoptera</taxon>
        <taxon>Polyphaga</taxon>
        <taxon>Cucujiformia</taxon>
        <taxon>Coccinelloidea</taxon>
        <taxon>Coccinellidae</taxon>
        <taxon>Scymninae</taxon>
        <taxon>Scymnini</taxon>
        <taxon>Cryptolaemus</taxon>
    </lineage>
</organism>
<gene>
    <name evidence="1" type="ORF">HHI36_018997</name>
</gene>
<dbReference type="Proteomes" id="UP001516400">
    <property type="component" value="Unassembled WGS sequence"/>
</dbReference>
<dbReference type="EMBL" id="JABFTP020000165">
    <property type="protein sequence ID" value="KAL3284859.1"/>
    <property type="molecule type" value="Genomic_DNA"/>
</dbReference>
<evidence type="ECO:0000313" key="2">
    <source>
        <dbReference type="Proteomes" id="UP001516400"/>
    </source>
</evidence>
<dbReference type="AlphaFoldDB" id="A0ABD2P2C1"/>
<accession>A0ABD2P2C1</accession>
<evidence type="ECO:0000313" key="1">
    <source>
        <dbReference type="EMBL" id="KAL3284859.1"/>
    </source>
</evidence>
<reference evidence="1 2" key="1">
    <citation type="journal article" date="2021" name="BMC Biol.">
        <title>Horizontally acquired antibacterial genes associated with adaptive radiation of ladybird beetles.</title>
        <authorList>
            <person name="Li H.S."/>
            <person name="Tang X.F."/>
            <person name="Huang Y.H."/>
            <person name="Xu Z.Y."/>
            <person name="Chen M.L."/>
            <person name="Du X.Y."/>
            <person name="Qiu B.Y."/>
            <person name="Chen P.T."/>
            <person name="Zhang W."/>
            <person name="Slipinski A."/>
            <person name="Escalona H.E."/>
            <person name="Waterhouse R.M."/>
            <person name="Zwick A."/>
            <person name="Pang H."/>
        </authorList>
    </citation>
    <scope>NUCLEOTIDE SEQUENCE [LARGE SCALE GENOMIC DNA]</scope>
    <source>
        <strain evidence="1">SYSU2018</strain>
    </source>
</reference>
<keyword evidence="2" id="KW-1185">Reference proteome</keyword>
<comment type="caution">
    <text evidence="1">The sequence shown here is derived from an EMBL/GenBank/DDBJ whole genome shotgun (WGS) entry which is preliminary data.</text>
</comment>
<proteinExistence type="predicted"/>